<proteinExistence type="predicted"/>
<accession>A0A0F9C7M4</accession>
<sequence length="27" mass="2972">ASEQLFLISLSPEEETAIVDPPENVPF</sequence>
<evidence type="ECO:0000313" key="1">
    <source>
        <dbReference type="EMBL" id="KKL45378.1"/>
    </source>
</evidence>
<feature type="non-terminal residue" evidence="1">
    <location>
        <position position="1"/>
    </location>
</feature>
<protein>
    <submittedName>
        <fullName evidence="1">Uncharacterized protein</fullName>
    </submittedName>
</protein>
<name>A0A0F9C7M4_9ZZZZ</name>
<comment type="caution">
    <text evidence="1">The sequence shown here is derived from an EMBL/GenBank/DDBJ whole genome shotgun (WGS) entry which is preliminary data.</text>
</comment>
<dbReference type="AlphaFoldDB" id="A0A0F9C7M4"/>
<organism evidence="1">
    <name type="scientific">marine sediment metagenome</name>
    <dbReference type="NCBI Taxonomy" id="412755"/>
    <lineage>
        <taxon>unclassified sequences</taxon>
        <taxon>metagenomes</taxon>
        <taxon>ecological metagenomes</taxon>
    </lineage>
</organism>
<dbReference type="EMBL" id="LAZR01034411">
    <property type="protein sequence ID" value="KKL45378.1"/>
    <property type="molecule type" value="Genomic_DNA"/>
</dbReference>
<reference evidence="1" key="1">
    <citation type="journal article" date="2015" name="Nature">
        <title>Complex archaea that bridge the gap between prokaryotes and eukaryotes.</title>
        <authorList>
            <person name="Spang A."/>
            <person name="Saw J.H."/>
            <person name="Jorgensen S.L."/>
            <person name="Zaremba-Niedzwiedzka K."/>
            <person name="Martijn J."/>
            <person name="Lind A.E."/>
            <person name="van Eijk R."/>
            <person name="Schleper C."/>
            <person name="Guy L."/>
            <person name="Ettema T.J."/>
        </authorList>
    </citation>
    <scope>NUCLEOTIDE SEQUENCE</scope>
</reference>
<gene>
    <name evidence="1" type="ORF">LCGC14_2356330</name>
</gene>